<name>A0A1T5AJV0_9SPHN</name>
<dbReference type="PANTHER" id="PTHR21240:SF27">
    <property type="entry name" value="2-AMINO-3-CARBOXYMUCONATE-6-SEMIALDEHYDE DECARBOXYLASE"/>
    <property type="match status" value="1"/>
</dbReference>
<dbReference type="AlphaFoldDB" id="A0A1T5AJV0"/>
<feature type="domain" description="Amidohydrolase-related" evidence="11">
    <location>
        <begin position="7"/>
        <end position="333"/>
    </location>
</feature>
<evidence type="ECO:0000256" key="2">
    <source>
        <dbReference type="ARBA" id="ARBA00005871"/>
    </source>
</evidence>
<accession>A0A1T5AJV0</accession>
<evidence type="ECO:0000256" key="1">
    <source>
        <dbReference type="ARBA" id="ARBA00005079"/>
    </source>
</evidence>
<comment type="pathway">
    <text evidence="1">Secondary metabolite metabolism; quinolate metabolism.</text>
</comment>
<keyword evidence="7" id="KW-0210">Decarboxylase</keyword>
<keyword evidence="13" id="KW-1185">Reference proteome</keyword>
<dbReference type="InterPro" id="IPR032465">
    <property type="entry name" value="ACMSD"/>
</dbReference>
<evidence type="ECO:0000313" key="13">
    <source>
        <dbReference type="Proteomes" id="UP000189818"/>
    </source>
</evidence>
<reference evidence="13" key="1">
    <citation type="submission" date="2017-02" db="EMBL/GenBank/DDBJ databases">
        <authorList>
            <person name="Varghese N."/>
            <person name="Submissions S."/>
        </authorList>
    </citation>
    <scope>NUCLEOTIDE SEQUENCE [LARGE SCALE GENOMIC DNA]</scope>
    <source>
        <strain evidence="13">UM2</strain>
    </source>
</reference>
<evidence type="ECO:0000256" key="4">
    <source>
        <dbReference type="ARBA" id="ARBA00012365"/>
    </source>
</evidence>
<keyword evidence="9" id="KW-0456">Lyase</keyword>
<evidence type="ECO:0000313" key="12">
    <source>
        <dbReference type="EMBL" id="SKB35109.1"/>
    </source>
</evidence>
<evidence type="ECO:0000256" key="5">
    <source>
        <dbReference type="ARBA" id="ARBA00021214"/>
    </source>
</evidence>
<keyword evidence="8" id="KW-0862">Zinc</keyword>
<organism evidence="12 13">
    <name type="scientific">Rhizorhabdus histidinilytica</name>
    <dbReference type="NCBI Taxonomy" id="439228"/>
    <lineage>
        <taxon>Bacteria</taxon>
        <taxon>Pseudomonadati</taxon>
        <taxon>Pseudomonadota</taxon>
        <taxon>Alphaproteobacteria</taxon>
        <taxon>Sphingomonadales</taxon>
        <taxon>Sphingomonadaceae</taxon>
        <taxon>Rhizorhabdus</taxon>
    </lineage>
</organism>
<dbReference type="InterPro" id="IPR032466">
    <property type="entry name" value="Metal_Hydrolase"/>
</dbReference>
<dbReference type="EMBL" id="FUYM01000002">
    <property type="protein sequence ID" value="SKB35109.1"/>
    <property type="molecule type" value="Genomic_DNA"/>
</dbReference>
<gene>
    <name evidence="12" type="ORF">SAMN06295920_10229</name>
</gene>
<proteinExistence type="inferred from homology"/>
<evidence type="ECO:0000259" key="11">
    <source>
        <dbReference type="Pfam" id="PF04909"/>
    </source>
</evidence>
<dbReference type="Proteomes" id="UP000189818">
    <property type="component" value="Unassembled WGS sequence"/>
</dbReference>
<evidence type="ECO:0000256" key="10">
    <source>
        <dbReference type="ARBA" id="ARBA00031120"/>
    </source>
</evidence>
<evidence type="ECO:0000256" key="3">
    <source>
        <dbReference type="ARBA" id="ARBA00011245"/>
    </source>
</evidence>
<comment type="subunit">
    <text evidence="3">Monomer.</text>
</comment>
<comment type="similarity">
    <text evidence="2">Belongs to the metallo-dependent hydrolases superfamily. ACMSD family.</text>
</comment>
<dbReference type="SUPFAM" id="SSF51556">
    <property type="entry name" value="Metallo-dependent hydrolases"/>
    <property type="match status" value="1"/>
</dbReference>
<protein>
    <recommendedName>
        <fullName evidence="5">2-amino-3-carboxymuconate-6-semialdehyde decarboxylase</fullName>
        <ecNumber evidence="4">4.1.1.45</ecNumber>
    </recommendedName>
    <alternativeName>
        <fullName evidence="10">Picolinate carboxylase</fullName>
    </alternativeName>
</protein>
<dbReference type="OrthoDB" id="149172at2"/>
<sequence>MAPPRLIDIHSHFFPHSWPDLSARFGGEWPWMRHEGDRRATVMIGDRPFRPVYDACWDMAVRLEEMDRHGVDHQIMCATPVLFAYDRPVDQAAEVARIFNDAAIELREQGRGRIDVLCQVPLQDSDAACRELERAMAAGHVGVQIGNHVGDRDLDDEGILVFLQHCASLGAAVLVHPWDMIGTGSPRMRDYMLPWLVGMPAETQLSILRLILSGAFERLPGDLKLCFAHGGGSFPYLLGRAENAWHERDIVRKDCPHPPSHYLDRFHVDAAVFDAGALKLLVEVMGEDRVLFGTDYPFPLGEKEMGALVLGSALDEAVKAKILAGNASRFFGLEQRRVLVGA</sequence>
<evidence type="ECO:0000256" key="9">
    <source>
        <dbReference type="ARBA" id="ARBA00023239"/>
    </source>
</evidence>
<keyword evidence="6" id="KW-0479">Metal-binding</keyword>
<evidence type="ECO:0000256" key="6">
    <source>
        <dbReference type="ARBA" id="ARBA00022723"/>
    </source>
</evidence>
<dbReference type="GO" id="GO:0005829">
    <property type="term" value="C:cytosol"/>
    <property type="evidence" value="ECO:0007669"/>
    <property type="project" value="TreeGrafter"/>
</dbReference>
<dbReference type="EC" id="4.1.1.45" evidence="4"/>
<evidence type="ECO:0000256" key="8">
    <source>
        <dbReference type="ARBA" id="ARBA00022833"/>
    </source>
</evidence>
<dbReference type="GO" id="GO:0046872">
    <property type="term" value="F:metal ion binding"/>
    <property type="evidence" value="ECO:0007669"/>
    <property type="project" value="UniProtKB-KW"/>
</dbReference>
<dbReference type="GO" id="GO:0019748">
    <property type="term" value="P:secondary metabolic process"/>
    <property type="evidence" value="ECO:0007669"/>
    <property type="project" value="TreeGrafter"/>
</dbReference>
<dbReference type="InterPro" id="IPR006680">
    <property type="entry name" value="Amidohydro-rel"/>
</dbReference>
<dbReference type="Pfam" id="PF04909">
    <property type="entry name" value="Amidohydro_2"/>
    <property type="match status" value="1"/>
</dbReference>
<dbReference type="PANTHER" id="PTHR21240">
    <property type="entry name" value="2-AMINO-3-CARBOXYLMUCONATE-6-SEMIALDEHYDE DECARBOXYLASE"/>
    <property type="match status" value="1"/>
</dbReference>
<dbReference type="Gene3D" id="3.20.20.140">
    <property type="entry name" value="Metal-dependent hydrolases"/>
    <property type="match status" value="1"/>
</dbReference>
<dbReference type="GO" id="GO:0016787">
    <property type="term" value="F:hydrolase activity"/>
    <property type="evidence" value="ECO:0007669"/>
    <property type="project" value="InterPro"/>
</dbReference>
<evidence type="ECO:0000256" key="7">
    <source>
        <dbReference type="ARBA" id="ARBA00022793"/>
    </source>
</evidence>
<dbReference type="STRING" id="439228.SAMN06295920_10229"/>
<dbReference type="GO" id="GO:0001760">
    <property type="term" value="F:aminocarboxymuconate-semialdehyde decarboxylase activity"/>
    <property type="evidence" value="ECO:0007669"/>
    <property type="project" value="UniProtKB-EC"/>
</dbReference>
<dbReference type="RefSeq" id="WP_079646746.1">
    <property type="nucleotide sequence ID" value="NZ_FUYM01000002.1"/>
</dbReference>